<evidence type="ECO:0000313" key="1">
    <source>
        <dbReference type="EMBL" id="PEN14200.1"/>
    </source>
</evidence>
<dbReference type="Proteomes" id="UP000220102">
    <property type="component" value="Unassembled WGS sequence"/>
</dbReference>
<dbReference type="PANTHER" id="PTHR36057">
    <property type="match status" value="1"/>
</dbReference>
<reference evidence="1 2" key="1">
    <citation type="submission" date="2017-10" db="EMBL/GenBank/DDBJ databases">
        <title>Draft genome of Longibacter Salinarum.</title>
        <authorList>
            <person name="Goh K.M."/>
            <person name="Shamsir M.S."/>
            <person name="Lim S.W."/>
        </authorList>
    </citation>
    <scope>NUCLEOTIDE SEQUENCE [LARGE SCALE GENOMIC DNA]</scope>
    <source>
        <strain evidence="1 2">KCTC 52045</strain>
    </source>
</reference>
<protein>
    <recommendedName>
        <fullName evidence="3">DUF1223 domain-containing protein</fullName>
    </recommendedName>
</protein>
<dbReference type="InterPro" id="IPR036249">
    <property type="entry name" value="Thioredoxin-like_sf"/>
</dbReference>
<dbReference type="SUPFAM" id="SSF52833">
    <property type="entry name" value="Thioredoxin-like"/>
    <property type="match status" value="1"/>
</dbReference>
<name>A0A2A8D002_9BACT</name>
<dbReference type="PANTHER" id="PTHR36057:SF1">
    <property type="entry name" value="LIPOPROTEIN LIPID ATTACHMENT SITE-LIKE PROTEIN, PUTATIVE (DUF1223)-RELATED"/>
    <property type="match status" value="1"/>
</dbReference>
<dbReference type="Pfam" id="PF06764">
    <property type="entry name" value="DUF1223"/>
    <property type="match status" value="1"/>
</dbReference>
<dbReference type="OrthoDB" id="9808254at2"/>
<dbReference type="EMBL" id="PDEQ01000002">
    <property type="protein sequence ID" value="PEN14200.1"/>
    <property type="molecule type" value="Genomic_DNA"/>
</dbReference>
<evidence type="ECO:0000313" key="2">
    <source>
        <dbReference type="Proteomes" id="UP000220102"/>
    </source>
</evidence>
<keyword evidence="2" id="KW-1185">Reference proteome</keyword>
<proteinExistence type="predicted"/>
<gene>
    <name evidence="1" type="ORF">CRI94_03940</name>
</gene>
<evidence type="ECO:0008006" key="3">
    <source>
        <dbReference type="Google" id="ProtNLM"/>
    </source>
</evidence>
<comment type="caution">
    <text evidence="1">The sequence shown here is derived from an EMBL/GenBank/DDBJ whole genome shotgun (WGS) entry which is preliminary data.</text>
</comment>
<organism evidence="1 2">
    <name type="scientific">Longibacter salinarum</name>
    <dbReference type="NCBI Taxonomy" id="1850348"/>
    <lineage>
        <taxon>Bacteria</taxon>
        <taxon>Pseudomonadati</taxon>
        <taxon>Rhodothermota</taxon>
        <taxon>Rhodothermia</taxon>
        <taxon>Rhodothermales</taxon>
        <taxon>Salisaetaceae</taxon>
        <taxon>Longibacter</taxon>
    </lineage>
</organism>
<sequence>MLRDHILPASVVGFLLLFGLLILATRPAPPEANAVQSTAVAVVELFTSESCLTCPPADSLLGRIQREAQSHGRPVYTLDFHIGHPGTGHDVPRALLDVFTQRHRRYAQSLGSHIYSPQMIVNGTDVFVGSDEFHARRSVGRVLRQHAPVRLHAHATPRPGGRIAVDVRATGTFTDAVLNIALVTPDTADPNPVHDGLVRAFVSHPLEAEIVVDLTISPLVDISTARVISFAQDAKTLAVLGATEANIE</sequence>
<dbReference type="InterPro" id="IPR010634">
    <property type="entry name" value="DUF1223"/>
</dbReference>
<accession>A0A2A8D002</accession>
<dbReference type="AlphaFoldDB" id="A0A2A8D002"/>